<protein>
    <submittedName>
        <fullName evidence="6">Isoprenylcysteine carboxylmethyltransferase family protein</fullName>
    </submittedName>
</protein>
<feature type="transmembrane region" description="Helical" evidence="5">
    <location>
        <begin position="81"/>
        <end position="104"/>
    </location>
</feature>
<keyword evidence="6" id="KW-0614">Plasmid</keyword>
<feature type="transmembrane region" description="Helical" evidence="5">
    <location>
        <begin position="46"/>
        <end position="69"/>
    </location>
</feature>
<dbReference type="Pfam" id="PF04191">
    <property type="entry name" value="PEMT"/>
    <property type="match status" value="1"/>
</dbReference>
<accession>A0ABY3TU10</accession>
<comment type="subcellular location">
    <subcellularLocation>
        <location evidence="1">Endomembrane system</location>
        <topology evidence="1">Multi-pass membrane protein</topology>
    </subcellularLocation>
</comment>
<dbReference type="PANTHER" id="PTHR12714">
    <property type="entry name" value="PROTEIN-S ISOPRENYLCYSTEINE O-METHYLTRANSFERASE"/>
    <property type="match status" value="1"/>
</dbReference>
<evidence type="ECO:0000256" key="1">
    <source>
        <dbReference type="ARBA" id="ARBA00004127"/>
    </source>
</evidence>
<feature type="transmembrane region" description="Helical" evidence="5">
    <location>
        <begin position="133"/>
        <end position="164"/>
    </location>
</feature>
<name>A0ABY3TU10_9MYCO</name>
<organism evidence="6 7">
    <name type="scientific">Mycolicibacterium crocinum</name>
    <dbReference type="NCBI Taxonomy" id="388459"/>
    <lineage>
        <taxon>Bacteria</taxon>
        <taxon>Bacillati</taxon>
        <taxon>Actinomycetota</taxon>
        <taxon>Actinomycetes</taxon>
        <taxon>Mycobacteriales</taxon>
        <taxon>Mycobacteriaceae</taxon>
        <taxon>Mycolicibacterium</taxon>
    </lineage>
</organism>
<evidence type="ECO:0000256" key="2">
    <source>
        <dbReference type="ARBA" id="ARBA00022692"/>
    </source>
</evidence>
<evidence type="ECO:0000313" key="7">
    <source>
        <dbReference type="Proteomes" id="UP001055337"/>
    </source>
</evidence>
<evidence type="ECO:0000313" key="6">
    <source>
        <dbReference type="EMBL" id="ULN44850.2"/>
    </source>
</evidence>
<reference evidence="6" key="1">
    <citation type="submission" date="2022-08" db="EMBL/GenBank/DDBJ databases">
        <title>Whole genome sequencing of non-tuberculosis mycobacteria type-strains.</title>
        <authorList>
            <person name="Igarashi Y."/>
            <person name="Osugi A."/>
            <person name="Mitarai S."/>
        </authorList>
    </citation>
    <scope>NUCLEOTIDE SEQUENCE</scope>
    <source>
        <strain evidence="6">JCM 16369</strain>
    </source>
</reference>
<keyword evidence="4 5" id="KW-0472">Membrane</keyword>
<sequence>MMAIAALGLFAAMMLLSGAVRALIQRRRTGDIGNRRTPRPDGSLEWWALAVTDLGYLTVGVGAPLADLAGLPPIAAVDHPMVRGVGVAVAVLGISATFGAQLALGASWRTGIDKAEPTILVTTGAFRVVRNPIFTAAILTFLGLALMVPNPVAIAGVVITVIAIELQVRLAEEPYLRRVHGAAYTDYTSRVGRFLPGLGRLQPQHQDRR</sequence>
<evidence type="ECO:0000256" key="4">
    <source>
        <dbReference type="ARBA" id="ARBA00023136"/>
    </source>
</evidence>
<dbReference type="Proteomes" id="UP001055337">
    <property type="component" value="Plasmid unnamed"/>
</dbReference>
<keyword evidence="2 5" id="KW-0812">Transmembrane</keyword>
<geneLocation type="plasmid" evidence="6 7">
    <name>unnamed</name>
</geneLocation>
<dbReference type="Gene3D" id="1.20.120.1630">
    <property type="match status" value="1"/>
</dbReference>
<dbReference type="EMBL" id="CP092363">
    <property type="protein sequence ID" value="ULN44850.2"/>
    <property type="molecule type" value="Genomic_DNA"/>
</dbReference>
<evidence type="ECO:0000256" key="3">
    <source>
        <dbReference type="ARBA" id="ARBA00022989"/>
    </source>
</evidence>
<keyword evidence="7" id="KW-1185">Reference proteome</keyword>
<dbReference type="PANTHER" id="PTHR12714:SF9">
    <property type="entry name" value="PROTEIN-S-ISOPRENYLCYSTEINE O-METHYLTRANSFERASE"/>
    <property type="match status" value="1"/>
</dbReference>
<evidence type="ECO:0000256" key="5">
    <source>
        <dbReference type="SAM" id="Phobius"/>
    </source>
</evidence>
<gene>
    <name evidence="6" type="ORF">MI149_29685</name>
</gene>
<dbReference type="InterPro" id="IPR007318">
    <property type="entry name" value="Phopholipid_MeTrfase"/>
</dbReference>
<proteinExistence type="predicted"/>
<keyword evidence="3 5" id="KW-1133">Transmembrane helix</keyword>